<dbReference type="Gene3D" id="1.20.920.50">
    <property type="match status" value="1"/>
</dbReference>
<comment type="similarity">
    <text evidence="2">Belongs to the secretoglobin family.</text>
</comment>
<accession>A0A8C7E8W9</accession>
<evidence type="ECO:0000313" key="6">
    <source>
        <dbReference type="Proteomes" id="UP000694420"/>
    </source>
</evidence>
<proteinExistence type="inferred from homology"/>
<keyword evidence="3" id="KW-0964">Secreted</keyword>
<reference evidence="5" key="2">
    <citation type="submission" date="2025-09" db="UniProtKB">
        <authorList>
            <consortium name="Ensembl"/>
        </authorList>
    </citation>
    <scope>IDENTIFICATION</scope>
</reference>
<dbReference type="InterPro" id="IPR016126">
    <property type="entry name" value="Secretoglobin"/>
</dbReference>
<evidence type="ECO:0000256" key="3">
    <source>
        <dbReference type="ARBA" id="ARBA00022525"/>
    </source>
</evidence>
<dbReference type="Ensembl" id="ENSNPET00000002558.1">
    <property type="protein sequence ID" value="ENSNPEP00000002511.1"/>
    <property type="gene ID" value="ENSNPEG00000001932.1"/>
</dbReference>
<dbReference type="Pfam" id="PF01099">
    <property type="entry name" value="Uteroglobin"/>
    <property type="match status" value="1"/>
</dbReference>
<evidence type="ECO:0000256" key="2">
    <source>
        <dbReference type="ARBA" id="ARBA00008650"/>
    </source>
</evidence>
<dbReference type="SUPFAM" id="SSF48201">
    <property type="entry name" value="Uteroglobin-like"/>
    <property type="match status" value="1"/>
</dbReference>
<dbReference type="InterPro" id="IPR053723">
    <property type="entry name" value="Secretoglobin_Domain_sf"/>
</dbReference>
<reference evidence="5" key="1">
    <citation type="submission" date="2025-08" db="UniProtKB">
        <authorList>
            <consortium name="Ensembl"/>
        </authorList>
    </citation>
    <scope>IDENTIFICATION</scope>
</reference>
<sequence length="91" mass="10345">SLDNLRVHCAGAALMRISDKNAARKFLYGSVEEYVEALAPYTTEPIMAVAERQLKQCTERLVQDEQALALLVVSSFFYSCFEPCRQEIHIF</sequence>
<keyword evidence="6" id="KW-1185">Reference proteome</keyword>
<evidence type="ECO:0000313" key="5">
    <source>
        <dbReference type="Ensembl" id="ENSNPEP00000002511.1"/>
    </source>
</evidence>
<protein>
    <submittedName>
        <fullName evidence="5">Uncharacterized protein</fullName>
    </submittedName>
</protein>
<name>A0A8C7E8W9_NOTPE</name>
<dbReference type="InterPro" id="IPR035960">
    <property type="entry name" value="Secretoglobin_sf"/>
</dbReference>
<dbReference type="PROSITE" id="PS51311">
    <property type="entry name" value="SCGB"/>
    <property type="match status" value="1"/>
</dbReference>
<dbReference type="GO" id="GO:0005576">
    <property type="term" value="C:extracellular region"/>
    <property type="evidence" value="ECO:0007669"/>
    <property type="project" value="UniProtKB-SubCell"/>
</dbReference>
<dbReference type="Proteomes" id="UP000694420">
    <property type="component" value="Unplaced"/>
</dbReference>
<dbReference type="AlphaFoldDB" id="A0A8C7E8W9"/>
<comment type="subcellular location">
    <subcellularLocation>
        <location evidence="1">Secreted</location>
    </subcellularLocation>
</comment>
<keyword evidence="4" id="KW-0732">Signal</keyword>
<organism evidence="5 6">
    <name type="scientific">Nothoprocta perdicaria</name>
    <name type="common">Chilean tinamou</name>
    <name type="synonym">Crypturus perdicarius</name>
    <dbReference type="NCBI Taxonomy" id="30464"/>
    <lineage>
        <taxon>Eukaryota</taxon>
        <taxon>Metazoa</taxon>
        <taxon>Chordata</taxon>
        <taxon>Craniata</taxon>
        <taxon>Vertebrata</taxon>
        <taxon>Euteleostomi</taxon>
        <taxon>Archelosauria</taxon>
        <taxon>Archosauria</taxon>
        <taxon>Dinosauria</taxon>
        <taxon>Saurischia</taxon>
        <taxon>Theropoda</taxon>
        <taxon>Coelurosauria</taxon>
        <taxon>Aves</taxon>
        <taxon>Palaeognathae</taxon>
        <taxon>Tinamiformes</taxon>
        <taxon>Tinamidae</taxon>
        <taxon>Nothoprocta</taxon>
    </lineage>
</organism>
<evidence type="ECO:0000256" key="1">
    <source>
        <dbReference type="ARBA" id="ARBA00004613"/>
    </source>
</evidence>
<evidence type="ECO:0000256" key="4">
    <source>
        <dbReference type="ARBA" id="ARBA00022729"/>
    </source>
</evidence>